<dbReference type="PROSITE" id="PS51192">
    <property type="entry name" value="HELICASE_ATP_BIND_1"/>
    <property type="match status" value="1"/>
</dbReference>
<keyword evidence="6" id="KW-0067">ATP-binding</keyword>
<dbReference type="Gene3D" id="3.40.50.300">
    <property type="entry name" value="P-loop containing nucleotide triphosphate hydrolases"/>
    <property type="match status" value="1"/>
</dbReference>
<dbReference type="RefSeq" id="XP_073556626.1">
    <property type="nucleotide sequence ID" value="XM_073704916.1"/>
</dbReference>
<evidence type="ECO:0000256" key="8">
    <source>
        <dbReference type="SAM" id="MobiDB-lite"/>
    </source>
</evidence>
<dbReference type="PANTHER" id="PTHR45626">
    <property type="entry name" value="TRANSCRIPTION TERMINATION FACTOR 2-RELATED"/>
    <property type="match status" value="1"/>
</dbReference>
<dbReference type="InterPro" id="IPR049730">
    <property type="entry name" value="SNF2/RAD54-like_C"/>
</dbReference>
<feature type="domain" description="Helicase C-terminal" evidence="11">
    <location>
        <begin position="850"/>
        <end position="1008"/>
    </location>
</feature>
<dbReference type="SMART" id="SM00490">
    <property type="entry name" value="HELICc"/>
    <property type="match status" value="1"/>
</dbReference>
<evidence type="ECO:0000259" key="10">
    <source>
        <dbReference type="PROSITE" id="PS51192"/>
    </source>
</evidence>
<gene>
    <name evidence="12" type="ORF">CCMA1212_007754</name>
</gene>
<dbReference type="PROSITE" id="PS00518">
    <property type="entry name" value="ZF_RING_1"/>
    <property type="match status" value="1"/>
</dbReference>
<proteinExistence type="predicted"/>
<name>A0ABY2GWQ8_9HYPO</name>
<dbReference type="PROSITE" id="PS50089">
    <property type="entry name" value="ZF_RING_2"/>
    <property type="match status" value="1"/>
</dbReference>
<dbReference type="InterPro" id="IPR000330">
    <property type="entry name" value="SNF2_N"/>
</dbReference>
<dbReference type="Pfam" id="PF00176">
    <property type="entry name" value="SNF2-rel_dom"/>
    <property type="match status" value="1"/>
</dbReference>
<dbReference type="InterPro" id="IPR001841">
    <property type="entry name" value="Znf_RING"/>
</dbReference>
<evidence type="ECO:0000256" key="7">
    <source>
        <dbReference type="PROSITE-ProRule" id="PRU00175"/>
    </source>
</evidence>
<keyword evidence="5" id="KW-0862">Zinc</keyword>
<dbReference type="InterPro" id="IPR050628">
    <property type="entry name" value="SNF2_RAD54_helicase_TF"/>
</dbReference>
<keyword evidence="2" id="KW-0547">Nucleotide-binding</keyword>
<dbReference type="CDD" id="cd18008">
    <property type="entry name" value="DEXDc_SHPRH-like"/>
    <property type="match status" value="1"/>
</dbReference>
<accession>A0ABY2GWQ8</accession>
<comment type="caution">
    <text evidence="12">The sequence shown here is derived from an EMBL/GenBank/DDBJ whole genome shotgun (WGS) entry which is preliminary data.</text>
</comment>
<dbReference type="InterPro" id="IPR027417">
    <property type="entry name" value="P-loop_NTPase"/>
</dbReference>
<evidence type="ECO:0000256" key="4">
    <source>
        <dbReference type="ARBA" id="ARBA00022801"/>
    </source>
</evidence>
<evidence type="ECO:0000313" key="12">
    <source>
        <dbReference type="EMBL" id="TFB00425.1"/>
    </source>
</evidence>
<feature type="region of interest" description="Disordered" evidence="8">
    <location>
        <begin position="1"/>
        <end position="36"/>
    </location>
</feature>
<reference evidence="12 13" key="1">
    <citation type="submission" date="2018-01" db="EMBL/GenBank/DDBJ databases">
        <title>Genome characterization of the sugarcane-associated fungus Trichoderma ghanense CCMA-1212 and their application in lignocelulose bioconversion.</title>
        <authorList>
            <person name="Steindorff A.S."/>
            <person name="Mendes T.D."/>
            <person name="Vilela E.S.D."/>
            <person name="Rodrigues D.S."/>
            <person name="Formighieri E.F."/>
            <person name="Melo I.S."/>
            <person name="Favaro L.C.L."/>
        </authorList>
    </citation>
    <scope>NUCLEOTIDE SEQUENCE [LARGE SCALE GENOMIC DNA]</scope>
    <source>
        <strain evidence="12 13">CCMA-1212</strain>
    </source>
</reference>
<dbReference type="InterPro" id="IPR014001">
    <property type="entry name" value="Helicase_ATP-bd"/>
</dbReference>
<feature type="compositionally biased region" description="Low complexity" evidence="8">
    <location>
        <begin position="133"/>
        <end position="143"/>
    </location>
</feature>
<dbReference type="InterPro" id="IPR038718">
    <property type="entry name" value="SNF2-like_sf"/>
</dbReference>
<dbReference type="PROSITE" id="PS51194">
    <property type="entry name" value="HELICASE_CTER"/>
    <property type="match status" value="1"/>
</dbReference>
<feature type="region of interest" description="Disordered" evidence="8">
    <location>
        <begin position="132"/>
        <end position="160"/>
    </location>
</feature>
<sequence length="1010" mass="114826">MTMSNSLKRRFDPVRELDDEALSYTPSSSSSSAESQQFYDPELMQGYDGLNGFLRQSQYQGPSHMNPISDVPVMQHAESLPELFGNILLDPSIGDQMTSLNVNETTYDLDGAIEDWGNGLFVSDSYIPQWMPSSSEDVSQSPSLTRESSPGIEDTPSVGEDDTVCYGMLHNVDVKLVGEMHAIHSRLSKSETVYERFSISRQEAHVVLRLHDADKDFGYLRSAVGATLSSLLAEPYLEFEPIALVSELLRIIGHASKASDAIVKIDVNIYGPRSAATQVGDALSAGKLWLQKSSHMRGGLMYDNPHFLRIKTNGIQMHPTEPVRPLRSDGFTSRRNREERLRKLVEEVYSSLHRNRQFDAADAGDRVAQKLLRHQEEALGFMLERESGHINERFCLWEPIELEDGKEGFRHRITRAKIRNGIRPNERGGGILADEMGMGKSLSILALVMRMLEDGRTWAQEQENDQRVEGAMKRSRSTLVIVPSAPVLVYNWLDEIKQHLKDGVTHVKYHGSDRPKAFNTVADSDIVVTTYSTLTAEFQSKSARSLLHSIDWYRIVLDEAHIIRRRATAFYRACDELHANSRWCLTGTPIQNKLADIGTLLAFIRAEPFCKPAAFRKWIELPFEQSSDDSKLVRERLVMLIEAFCLRRTKEIIELPQLQQRVRVLKFTDAEKKQYKDTQQILMRIIRHRVGDVEKSIKFGLFQANLQMRLLCNHGTYQQPFSWRRRSYRDECEAIVSAALGQSSEITCAGCQLPMPVLGSSRLGNGFYEQCSHVVCSECIEQSGARSDGREAQHCPVCIRWLRHVMVESGGTTNRDNMLTYPVKERERDDEAYYFSNEGHSTKMEALVEDVKVDLDKTKRQESSDKHSIIFSCWTRTLQLLSRYLTRHQIPYVLIDGSCSLAERQKKLDQFAGDKETPVLIMTTGTGGFGLNLTCANRIFIVELQWNPGVESQAIARAIRLGQKNKVEVTRYMIKDTVEEDMRSQQQWKRQLATLGFDEKPDEGDEEMLI</sequence>
<keyword evidence="3 7" id="KW-0863">Zinc-finger</keyword>
<keyword evidence="1" id="KW-0479">Metal-binding</keyword>
<organism evidence="12 13">
    <name type="scientific">Trichoderma ghanense</name>
    <dbReference type="NCBI Taxonomy" id="65468"/>
    <lineage>
        <taxon>Eukaryota</taxon>
        <taxon>Fungi</taxon>
        <taxon>Dikarya</taxon>
        <taxon>Ascomycota</taxon>
        <taxon>Pezizomycotina</taxon>
        <taxon>Sordariomycetes</taxon>
        <taxon>Hypocreomycetidae</taxon>
        <taxon>Hypocreales</taxon>
        <taxon>Hypocreaceae</taxon>
        <taxon>Trichoderma</taxon>
    </lineage>
</organism>
<dbReference type="PANTHER" id="PTHR45626:SF52">
    <property type="entry name" value="SINGLE-STRANDED DNA-DEPENDENT ATPASE (EUROFUNG)"/>
    <property type="match status" value="1"/>
</dbReference>
<dbReference type="Proteomes" id="UP001642720">
    <property type="component" value="Unassembled WGS sequence"/>
</dbReference>
<evidence type="ECO:0000313" key="13">
    <source>
        <dbReference type="Proteomes" id="UP001642720"/>
    </source>
</evidence>
<evidence type="ECO:0000256" key="6">
    <source>
        <dbReference type="ARBA" id="ARBA00022840"/>
    </source>
</evidence>
<evidence type="ECO:0000256" key="5">
    <source>
        <dbReference type="ARBA" id="ARBA00022833"/>
    </source>
</evidence>
<evidence type="ECO:0000256" key="2">
    <source>
        <dbReference type="ARBA" id="ARBA00022741"/>
    </source>
</evidence>
<evidence type="ECO:0000259" key="9">
    <source>
        <dbReference type="PROSITE" id="PS50089"/>
    </source>
</evidence>
<protein>
    <submittedName>
        <fullName evidence="12">SWI/SNF-related protein</fullName>
    </submittedName>
</protein>
<dbReference type="EMBL" id="PPTA01000011">
    <property type="protein sequence ID" value="TFB00425.1"/>
    <property type="molecule type" value="Genomic_DNA"/>
</dbReference>
<dbReference type="InterPro" id="IPR001650">
    <property type="entry name" value="Helicase_C-like"/>
</dbReference>
<dbReference type="SMART" id="SM00487">
    <property type="entry name" value="DEXDc"/>
    <property type="match status" value="1"/>
</dbReference>
<keyword evidence="13" id="KW-1185">Reference proteome</keyword>
<feature type="domain" description="Helicase ATP-binding" evidence="10">
    <location>
        <begin position="421"/>
        <end position="607"/>
    </location>
</feature>
<evidence type="ECO:0000256" key="3">
    <source>
        <dbReference type="ARBA" id="ARBA00022771"/>
    </source>
</evidence>
<dbReference type="Pfam" id="PF00271">
    <property type="entry name" value="Helicase_C"/>
    <property type="match status" value="1"/>
</dbReference>
<dbReference type="SUPFAM" id="SSF52540">
    <property type="entry name" value="P-loop containing nucleoside triphosphate hydrolases"/>
    <property type="match status" value="2"/>
</dbReference>
<dbReference type="Gene3D" id="3.40.50.10810">
    <property type="entry name" value="Tandem AAA-ATPase domain"/>
    <property type="match status" value="1"/>
</dbReference>
<dbReference type="InterPro" id="IPR017907">
    <property type="entry name" value="Znf_RING_CS"/>
</dbReference>
<dbReference type="GeneID" id="300579366"/>
<feature type="domain" description="RING-type" evidence="9">
    <location>
        <begin position="748"/>
        <end position="798"/>
    </location>
</feature>
<dbReference type="CDD" id="cd18793">
    <property type="entry name" value="SF2_C_SNF"/>
    <property type="match status" value="1"/>
</dbReference>
<keyword evidence="4" id="KW-0378">Hydrolase</keyword>
<evidence type="ECO:0000256" key="1">
    <source>
        <dbReference type="ARBA" id="ARBA00022723"/>
    </source>
</evidence>
<evidence type="ECO:0000259" key="11">
    <source>
        <dbReference type="PROSITE" id="PS51194"/>
    </source>
</evidence>